<reference evidence="1 2" key="1">
    <citation type="journal article" date="2019" name="G3 (Bethesda)">
        <title>Sequencing of a Wild Apple (Malus baccata) Genome Unravels the Differences Between Cultivated and Wild Apple Species Regarding Disease Resistance and Cold Tolerance.</title>
        <authorList>
            <person name="Chen X."/>
        </authorList>
    </citation>
    <scope>NUCLEOTIDE SEQUENCE [LARGE SCALE GENOMIC DNA]</scope>
    <source>
        <strain evidence="2">cv. Shandingzi</strain>
        <tissue evidence="1">Leaves</tissue>
    </source>
</reference>
<evidence type="ECO:0000313" key="1">
    <source>
        <dbReference type="EMBL" id="TQE10435.1"/>
    </source>
</evidence>
<protein>
    <submittedName>
        <fullName evidence="1">Uncharacterized protein</fullName>
    </submittedName>
</protein>
<evidence type="ECO:0000313" key="2">
    <source>
        <dbReference type="Proteomes" id="UP000315295"/>
    </source>
</evidence>
<comment type="caution">
    <text evidence="1">The sequence shown here is derived from an EMBL/GenBank/DDBJ whole genome shotgun (WGS) entry which is preliminary data.</text>
</comment>
<sequence length="147" mass="16233">MAFPIGIRLNYLTQMYYNKYSPMGLIIFSLKTQKQGAAGISVSPFPSRRGGHVSDHSPPSGAAPLSHSIWNLRSTSGILGLWRSATGVEDLGHYKSLWTELYVNAGFYHSRGVITKATNLAATNNVKALEALPHEEVEKFMPLWKGR</sequence>
<dbReference type="Proteomes" id="UP000315295">
    <property type="component" value="Unassembled WGS sequence"/>
</dbReference>
<dbReference type="AlphaFoldDB" id="A0A540NHB4"/>
<accession>A0A540NHB4</accession>
<name>A0A540NHB4_MALBA</name>
<dbReference type="EMBL" id="VIEB01000041">
    <property type="protein sequence ID" value="TQE10435.1"/>
    <property type="molecule type" value="Genomic_DNA"/>
</dbReference>
<keyword evidence="2" id="KW-1185">Reference proteome</keyword>
<organism evidence="1 2">
    <name type="scientific">Malus baccata</name>
    <name type="common">Siberian crab apple</name>
    <name type="synonym">Pyrus baccata</name>
    <dbReference type="NCBI Taxonomy" id="106549"/>
    <lineage>
        <taxon>Eukaryota</taxon>
        <taxon>Viridiplantae</taxon>
        <taxon>Streptophyta</taxon>
        <taxon>Embryophyta</taxon>
        <taxon>Tracheophyta</taxon>
        <taxon>Spermatophyta</taxon>
        <taxon>Magnoliopsida</taxon>
        <taxon>eudicotyledons</taxon>
        <taxon>Gunneridae</taxon>
        <taxon>Pentapetalae</taxon>
        <taxon>rosids</taxon>
        <taxon>fabids</taxon>
        <taxon>Rosales</taxon>
        <taxon>Rosaceae</taxon>
        <taxon>Amygdaloideae</taxon>
        <taxon>Maleae</taxon>
        <taxon>Malus</taxon>
    </lineage>
</organism>
<gene>
    <name evidence="1" type="ORF">C1H46_003890</name>
</gene>
<proteinExistence type="predicted"/>